<keyword evidence="2" id="KW-1133">Transmembrane helix</keyword>
<sequence>MDGLLDLFFALLALAGKYWFVVLGYVIYRMLGLDKKKSAKEAKRSQLPPLTPTTSGGENRRMTVGQRPAASQQQDAQPMPDETGETLENRDDEWKPIPKATLTHVEQGESATPPGILVPIYQDAAPIETHVPVEPQHAVAKEKLREGMKWAIIFSEPRSRSPYRPMRGIHKSK</sequence>
<protein>
    <submittedName>
        <fullName evidence="3">Uncharacterized protein</fullName>
    </submittedName>
</protein>
<feature type="transmembrane region" description="Helical" evidence="2">
    <location>
        <begin position="6"/>
        <end position="28"/>
    </location>
</feature>
<dbReference type="EMBL" id="RHHQ01000020">
    <property type="protein sequence ID" value="RNB82287.1"/>
    <property type="molecule type" value="Genomic_DNA"/>
</dbReference>
<keyword evidence="2" id="KW-0472">Membrane</keyword>
<reference evidence="3 4" key="1">
    <citation type="submission" date="2018-10" db="EMBL/GenBank/DDBJ databases">
        <title>Phylogenomics of Brevibacillus.</title>
        <authorList>
            <person name="Dunlap C."/>
        </authorList>
    </citation>
    <scope>NUCLEOTIDE SEQUENCE [LARGE SCALE GENOMIC DNA]</scope>
    <source>
        <strain evidence="3 4">JCM 15716</strain>
    </source>
</reference>
<name>A0A3M8D4B6_9BACL</name>
<feature type="compositionally biased region" description="Basic and acidic residues" evidence="1">
    <location>
        <begin position="87"/>
        <end position="96"/>
    </location>
</feature>
<organism evidence="3 4">
    <name type="scientific">Brevibacillus fluminis</name>
    <dbReference type="NCBI Taxonomy" id="511487"/>
    <lineage>
        <taxon>Bacteria</taxon>
        <taxon>Bacillati</taxon>
        <taxon>Bacillota</taxon>
        <taxon>Bacilli</taxon>
        <taxon>Bacillales</taxon>
        <taxon>Paenibacillaceae</taxon>
        <taxon>Brevibacillus</taxon>
    </lineage>
</organism>
<evidence type="ECO:0000313" key="3">
    <source>
        <dbReference type="EMBL" id="RNB82287.1"/>
    </source>
</evidence>
<dbReference type="RefSeq" id="WP_122920365.1">
    <property type="nucleotide sequence ID" value="NZ_RHHQ01000020.1"/>
</dbReference>
<comment type="caution">
    <text evidence="3">The sequence shown here is derived from an EMBL/GenBank/DDBJ whole genome shotgun (WGS) entry which is preliminary data.</text>
</comment>
<dbReference type="Proteomes" id="UP000271031">
    <property type="component" value="Unassembled WGS sequence"/>
</dbReference>
<keyword evidence="4" id="KW-1185">Reference proteome</keyword>
<keyword evidence="2" id="KW-0812">Transmembrane</keyword>
<dbReference type="OrthoDB" id="2475616at2"/>
<evidence type="ECO:0000313" key="4">
    <source>
        <dbReference type="Proteomes" id="UP000271031"/>
    </source>
</evidence>
<proteinExistence type="predicted"/>
<evidence type="ECO:0000256" key="2">
    <source>
        <dbReference type="SAM" id="Phobius"/>
    </source>
</evidence>
<feature type="region of interest" description="Disordered" evidence="1">
    <location>
        <begin position="38"/>
        <end position="96"/>
    </location>
</feature>
<evidence type="ECO:0000256" key="1">
    <source>
        <dbReference type="SAM" id="MobiDB-lite"/>
    </source>
</evidence>
<dbReference type="AlphaFoldDB" id="A0A3M8D4B6"/>
<gene>
    <name evidence="3" type="ORF">EDM56_23465</name>
</gene>
<accession>A0A3M8D4B6</accession>